<evidence type="ECO:0000256" key="2">
    <source>
        <dbReference type="ARBA" id="ARBA00022737"/>
    </source>
</evidence>
<feature type="compositionally biased region" description="Polar residues" evidence="4">
    <location>
        <begin position="336"/>
        <end position="348"/>
    </location>
</feature>
<feature type="repeat" description="WD" evidence="3">
    <location>
        <begin position="101"/>
        <end position="142"/>
    </location>
</feature>
<evidence type="ECO:0000256" key="3">
    <source>
        <dbReference type="PROSITE-ProRule" id="PRU00221"/>
    </source>
</evidence>
<feature type="repeat" description="WD" evidence="3">
    <location>
        <begin position="143"/>
        <end position="184"/>
    </location>
</feature>
<dbReference type="SUPFAM" id="SSF50978">
    <property type="entry name" value="WD40 repeat-like"/>
    <property type="match status" value="1"/>
</dbReference>
<reference evidence="6" key="1">
    <citation type="submission" date="2025-08" db="UniProtKB">
        <authorList>
            <consortium name="RefSeq"/>
        </authorList>
    </citation>
    <scope>IDENTIFICATION</scope>
    <source>
        <tissue evidence="6">Blood</tissue>
    </source>
</reference>
<protein>
    <submittedName>
        <fullName evidence="6">WD repeat-containing protein 38 isoform X1</fullName>
    </submittedName>
</protein>
<dbReference type="Proteomes" id="UP001652662">
    <property type="component" value="Chromosome 26"/>
</dbReference>
<accession>A0ABM4MIP7</accession>
<dbReference type="CDD" id="cd00200">
    <property type="entry name" value="WD40"/>
    <property type="match status" value="1"/>
</dbReference>
<dbReference type="Gene3D" id="2.130.10.10">
    <property type="entry name" value="YVTN repeat-like/Quinoprotein amine dehydrogenase"/>
    <property type="match status" value="3"/>
</dbReference>
<feature type="region of interest" description="Disordered" evidence="4">
    <location>
        <begin position="335"/>
        <end position="415"/>
    </location>
</feature>
<dbReference type="PROSITE" id="PS50294">
    <property type="entry name" value="WD_REPEATS_REGION"/>
    <property type="match status" value="5"/>
</dbReference>
<dbReference type="PROSITE" id="PS00678">
    <property type="entry name" value="WD_REPEATS_1"/>
    <property type="match status" value="3"/>
</dbReference>
<feature type="repeat" description="WD" evidence="3">
    <location>
        <begin position="59"/>
        <end position="100"/>
    </location>
</feature>
<dbReference type="InterPro" id="IPR015943">
    <property type="entry name" value="WD40/YVTN_repeat-like_dom_sf"/>
</dbReference>
<keyword evidence="2" id="KW-0677">Repeat</keyword>
<evidence type="ECO:0000256" key="4">
    <source>
        <dbReference type="SAM" id="MobiDB-lite"/>
    </source>
</evidence>
<name>A0ABM4MIP7_EQUPR</name>
<sequence>MNSRAPGTLAVGRVKFFSRHRGEVNSSAFSPDGQTLLTASEDGCVYGWETQSGRLLWRLGGHTGPVKFCRFSPDGRLFASTSCDCTIRLWDVAEAKCLQVLKGHQRSVETVSFSPDSKQLASGGWDKRVMLWEVQSDHVLRHLAGHRDSVHSSEFAPSSDCLATGSWDATIRIWDLRTGTPEVYQELEGHSGNISCLCYSASGLLASGSWDKTIHIWKPSTRSLLLQLKGHVTWVKSITFSPDGLQLASAGYSRMFQGKEMGTAPNPDTRYYAGHFKYNSRQRHPDQEFKVKVWDCNTGKCMETLKAVLLAGSPGRGPCLHLHPRWEALSVWSCRSGKTPSPPQSNHAGSLEDDTTSDGSWTSCPASPCPRRKGPGGMNLGKDSQAALHHRPKVTTTGHPMIPVVRTVPAPDQGG</sequence>
<dbReference type="InterPro" id="IPR036322">
    <property type="entry name" value="WD40_repeat_dom_sf"/>
</dbReference>
<feature type="repeat" description="WD" evidence="3">
    <location>
        <begin position="187"/>
        <end position="227"/>
    </location>
</feature>
<proteinExistence type="predicted"/>
<dbReference type="RefSeq" id="XP_070452553.1">
    <property type="nucleotide sequence ID" value="XM_070596452.1"/>
</dbReference>
<evidence type="ECO:0000256" key="1">
    <source>
        <dbReference type="ARBA" id="ARBA00022574"/>
    </source>
</evidence>
<dbReference type="PANTHER" id="PTHR22847">
    <property type="entry name" value="WD40 REPEAT PROTEIN"/>
    <property type="match status" value="1"/>
</dbReference>
<dbReference type="PANTHER" id="PTHR22847:SF637">
    <property type="entry name" value="WD REPEAT DOMAIN 5B"/>
    <property type="match status" value="1"/>
</dbReference>
<dbReference type="InterPro" id="IPR001680">
    <property type="entry name" value="WD40_rpt"/>
</dbReference>
<keyword evidence="1 3" id="KW-0853">WD repeat</keyword>
<dbReference type="SMART" id="SM00320">
    <property type="entry name" value="WD40"/>
    <property type="match status" value="6"/>
</dbReference>
<dbReference type="GeneID" id="103556333"/>
<evidence type="ECO:0000313" key="5">
    <source>
        <dbReference type="Proteomes" id="UP001652662"/>
    </source>
</evidence>
<organism evidence="5 6">
    <name type="scientific">Equus przewalskii</name>
    <name type="common">Przewalski's horse</name>
    <name type="synonym">Equus caballus przewalskii</name>
    <dbReference type="NCBI Taxonomy" id="9798"/>
    <lineage>
        <taxon>Eukaryota</taxon>
        <taxon>Metazoa</taxon>
        <taxon>Chordata</taxon>
        <taxon>Craniata</taxon>
        <taxon>Vertebrata</taxon>
        <taxon>Euteleostomi</taxon>
        <taxon>Mammalia</taxon>
        <taxon>Eutheria</taxon>
        <taxon>Laurasiatheria</taxon>
        <taxon>Perissodactyla</taxon>
        <taxon>Equidae</taxon>
        <taxon>Equus</taxon>
    </lineage>
</organism>
<keyword evidence="5" id="KW-1185">Reference proteome</keyword>
<dbReference type="InterPro" id="IPR020472">
    <property type="entry name" value="WD40_PAC1"/>
</dbReference>
<gene>
    <name evidence="6" type="primary">WDR38</name>
</gene>
<dbReference type="PROSITE" id="PS50082">
    <property type="entry name" value="WD_REPEATS_2"/>
    <property type="match status" value="5"/>
</dbReference>
<evidence type="ECO:0000313" key="6">
    <source>
        <dbReference type="RefSeq" id="XP_070452553.1"/>
    </source>
</evidence>
<dbReference type="Pfam" id="PF00400">
    <property type="entry name" value="WD40"/>
    <property type="match status" value="6"/>
</dbReference>
<dbReference type="InterPro" id="IPR019775">
    <property type="entry name" value="WD40_repeat_CS"/>
</dbReference>
<dbReference type="PRINTS" id="PR00320">
    <property type="entry name" value="GPROTEINBRPT"/>
</dbReference>
<feature type="repeat" description="WD" evidence="3">
    <location>
        <begin position="17"/>
        <end position="58"/>
    </location>
</feature>